<feature type="region of interest" description="Disordered" evidence="1">
    <location>
        <begin position="119"/>
        <end position="143"/>
    </location>
</feature>
<keyword evidence="3" id="KW-1185">Reference proteome</keyword>
<reference evidence="2 3" key="1">
    <citation type="submission" date="2021-11" db="EMBL/GenBank/DDBJ databases">
        <title>Black yeast isolated from Biological Soil Crust.</title>
        <authorList>
            <person name="Kurbessoian T."/>
        </authorList>
    </citation>
    <scope>NUCLEOTIDE SEQUENCE [LARGE SCALE GENOMIC DNA]</scope>
    <source>
        <strain evidence="2 3">CCFEE 5522</strain>
    </source>
</reference>
<feature type="compositionally biased region" description="Basic residues" evidence="1">
    <location>
        <begin position="131"/>
        <end position="143"/>
    </location>
</feature>
<protein>
    <submittedName>
        <fullName evidence="2">Uncharacterized protein</fullName>
    </submittedName>
</protein>
<sequence length="143" mass="16303">MAEGGYEAYKYLDTEQALQDPVCSAHHFEPPGLERYWSLLDPSFTPWVWLGGSHPVWPSSAPTEAAVDMWTYYAQAERSMARNCSRRDYTHVTNYVDFVLVNGTEAEKNKLKVELYTAVQSGPGGQNRTQPTKRKPKRSLMRT</sequence>
<accession>A0AAV9JLD8</accession>
<proteinExistence type="predicted"/>
<evidence type="ECO:0000256" key="1">
    <source>
        <dbReference type="SAM" id="MobiDB-lite"/>
    </source>
</evidence>
<organism evidence="2 3">
    <name type="scientific">Oleoguttula mirabilis</name>
    <dbReference type="NCBI Taxonomy" id="1507867"/>
    <lineage>
        <taxon>Eukaryota</taxon>
        <taxon>Fungi</taxon>
        <taxon>Dikarya</taxon>
        <taxon>Ascomycota</taxon>
        <taxon>Pezizomycotina</taxon>
        <taxon>Dothideomycetes</taxon>
        <taxon>Dothideomycetidae</taxon>
        <taxon>Mycosphaerellales</taxon>
        <taxon>Teratosphaeriaceae</taxon>
        <taxon>Oleoguttula</taxon>
    </lineage>
</organism>
<dbReference type="Proteomes" id="UP001324427">
    <property type="component" value="Unassembled WGS sequence"/>
</dbReference>
<gene>
    <name evidence="2" type="ORF">LTR36_002187</name>
</gene>
<dbReference type="AlphaFoldDB" id="A0AAV9JLD8"/>
<dbReference type="EMBL" id="JAVFHQ010000016">
    <property type="protein sequence ID" value="KAK4546050.1"/>
    <property type="molecule type" value="Genomic_DNA"/>
</dbReference>
<evidence type="ECO:0000313" key="3">
    <source>
        <dbReference type="Proteomes" id="UP001324427"/>
    </source>
</evidence>
<name>A0AAV9JLD8_9PEZI</name>
<comment type="caution">
    <text evidence="2">The sequence shown here is derived from an EMBL/GenBank/DDBJ whole genome shotgun (WGS) entry which is preliminary data.</text>
</comment>
<evidence type="ECO:0000313" key="2">
    <source>
        <dbReference type="EMBL" id="KAK4546050.1"/>
    </source>
</evidence>